<evidence type="ECO:0000313" key="4">
    <source>
        <dbReference type="Proteomes" id="UP000297192"/>
    </source>
</evidence>
<organism evidence="3">
    <name type="scientific">Shrimp hemocyte iridescent virus</name>
    <dbReference type="NCBI Taxonomy" id="2039780"/>
    <lineage>
        <taxon>Viruses</taxon>
        <taxon>Varidnaviria</taxon>
        <taxon>Bamfordvirae</taxon>
        <taxon>Nucleocytoviricota</taxon>
        <taxon>Megaviricetes</taxon>
        <taxon>Pimascovirales</taxon>
        <taxon>Pimascovirales incertae sedis</taxon>
        <taxon>Iridoviridae</taxon>
        <taxon>Betairidovirinae</taxon>
        <taxon>Decapodiridovirus</taxon>
        <taxon>Decapodiridovirus litopenaeus1</taxon>
        <taxon>Decapod iridescent virus 1</taxon>
    </lineage>
</organism>
<dbReference type="GeneID" id="65099875"/>
<evidence type="ECO:0000256" key="1">
    <source>
        <dbReference type="SAM" id="Phobius"/>
    </source>
</evidence>
<dbReference type="EMBL" id="MF599468">
    <property type="protein sequence ID" value="ATE87112.1"/>
    <property type="molecule type" value="Genomic_DNA"/>
</dbReference>
<dbReference type="Pfam" id="PF19066">
    <property type="entry name" value="P9_TM"/>
    <property type="match status" value="1"/>
</dbReference>
<feature type="domain" description="Minor capsid protein P9 transmembrane helices" evidence="2">
    <location>
        <begin position="4"/>
        <end position="63"/>
    </location>
</feature>
<accession>A0A291B0U2</accession>
<dbReference type="RefSeq" id="YP_010084855.1">
    <property type="nucleotide sequence ID" value="NC_055165.1"/>
</dbReference>
<evidence type="ECO:0000313" key="3">
    <source>
        <dbReference type="EMBL" id="ATE87112.1"/>
    </source>
</evidence>
<keyword evidence="1" id="KW-0812">Transmembrane</keyword>
<feature type="transmembrane region" description="Helical" evidence="1">
    <location>
        <begin position="50"/>
        <end position="69"/>
    </location>
</feature>
<keyword evidence="1" id="KW-0472">Membrane</keyword>
<reference evidence="3" key="2">
    <citation type="journal article" date="2017" name="Sci. Rep.">
        <title>Characterization of a new member of Iridoviridae, Shrimp hemocyte iridescent virus (SHIV), found in white leg shrimp (Litopenaeus vannamei).</title>
        <authorList>
            <person name="Qiu L."/>
            <person name="Chen M.M."/>
            <person name="Wan X.Y."/>
            <person name="Li C."/>
            <person name="Zhang Q.L."/>
            <person name="Wang R.Y."/>
            <person name="Cheng D.Y."/>
            <person name="Dong X."/>
            <person name="Yang B."/>
            <person name="Wang X.H."/>
            <person name="Xiang J.H."/>
            <person name="Huang J."/>
        </authorList>
    </citation>
    <scope>NUCLEOTIDE SEQUENCE [LARGE SCALE GENOMIC DNA]</scope>
    <source>
        <strain evidence="3">20141215</strain>
    </source>
</reference>
<dbReference type="Proteomes" id="UP000297192">
    <property type="component" value="Segment"/>
</dbReference>
<dbReference type="InterPro" id="IPR043915">
    <property type="entry name" value="P9_TM"/>
</dbReference>
<proteinExistence type="predicted"/>
<name>A0A291B0U2_9VIRU</name>
<dbReference type="KEGG" id="vg:65099875"/>
<reference evidence="3" key="1">
    <citation type="journal article" date="2017" name="Arch. Virol.">
        <title>Complete genome sequence of shrimp hemocyte iridescent virus (SHIV) isolated from white leg shrimp, Litopenaeus vannamei.</title>
        <authorList>
            <person name="Qiu L."/>
            <person name="Chen M.M."/>
            <person name="Wang R.Y."/>
            <person name="Wan X.Y."/>
            <person name="Li C."/>
            <person name="Zhang Q.L."/>
            <person name="Dong X."/>
            <person name="Yang B."/>
            <person name="Xiang J.H."/>
            <person name="Huang J."/>
        </authorList>
    </citation>
    <scope>NUCLEOTIDE SEQUENCE [LARGE SCALE GENOMIC DNA]</scope>
    <source>
        <strain evidence="3">20141215</strain>
    </source>
</reference>
<sequence>MEKFWIYDIKGLFNSVNIIPPEDASLEIKLNTISRLVLILCLLIAIKKPFLGLSTFIIVFVICVSVYSLKNEPVTERFEPEMGTVREGYNPVDMFLKEYKQEGLDQFQHEEIFSRPIKEIPRATGDFFKRSEYETTPFEYNFIPEEQTSYYDDEYQKMIVRKILKYFNPKQDLLNKKYHIIETIQMEFKNQGLGNVSDDDVEKAIIYIENKKTRKKGFYIDELTKNPQYYSNTRYQDGLVSNYLRGRNDMESMFEDENALRREMVYAESLIERPDPRSYIREEFSPLFL</sequence>
<keyword evidence="1" id="KW-1133">Transmembrane helix</keyword>
<keyword evidence="4" id="KW-1185">Reference proteome</keyword>
<gene>
    <name evidence="3" type="primary">103L</name>
</gene>
<protein>
    <recommendedName>
        <fullName evidence="2">Minor capsid protein P9 transmembrane helices domain-containing protein</fullName>
    </recommendedName>
</protein>
<evidence type="ECO:0000259" key="2">
    <source>
        <dbReference type="Pfam" id="PF19066"/>
    </source>
</evidence>